<feature type="chain" id="PRO_5018300123" evidence="6">
    <location>
        <begin position="24"/>
        <end position="174"/>
    </location>
</feature>
<comment type="caution">
    <text evidence="8">The sequence shown here is derived from an EMBL/GenBank/DDBJ whole genome shotgun (WGS) entry which is preliminary data.</text>
</comment>
<dbReference type="GO" id="GO:0008234">
    <property type="term" value="F:cysteine-type peptidase activity"/>
    <property type="evidence" value="ECO:0007669"/>
    <property type="project" value="UniProtKB-KW"/>
</dbReference>
<dbReference type="GO" id="GO:0006508">
    <property type="term" value="P:proteolysis"/>
    <property type="evidence" value="ECO:0007669"/>
    <property type="project" value="UniProtKB-KW"/>
</dbReference>
<dbReference type="PANTHER" id="PTHR47053">
    <property type="entry name" value="MUREIN DD-ENDOPEPTIDASE MEPH-RELATED"/>
    <property type="match status" value="1"/>
</dbReference>
<keyword evidence="3" id="KW-0378">Hydrolase</keyword>
<proteinExistence type="inferred from homology"/>
<dbReference type="Proteomes" id="UP000271031">
    <property type="component" value="Unassembled WGS sequence"/>
</dbReference>
<reference evidence="8 9" key="1">
    <citation type="submission" date="2018-10" db="EMBL/GenBank/DDBJ databases">
        <title>Phylogenomics of Brevibacillus.</title>
        <authorList>
            <person name="Dunlap C."/>
        </authorList>
    </citation>
    <scope>NUCLEOTIDE SEQUENCE [LARGE SCALE GENOMIC DNA]</scope>
    <source>
        <strain evidence="8 9">JCM 15716</strain>
    </source>
</reference>
<accession>A0A3M8DVT8</accession>
<dbReference type="OrthoDB" id="9813118at2"/>
<name>A0A3M8DVT8_9BACL</name>
<keyword evidence="6" id="KW-0732">Signal</keyword>
<dbReference type="InterPro" id="IPR051202">
    <property type="entry name" value="Peptidase_C40"/>
</dbReference>
<evidence type="ECO:0000256" key="6">
    <source>
        <dbReference type="SAM" id="SignalP"/>
    </source>
</evidence>
<dbReference type="RefSeq" id="WP_122915999.1">
    <property type="nucleotide sequence ID" value="NZ_RHHQ01000003.1"/>
</dbReference>
<evidence type="ECO:0000259" key="7">
    <source>
        <dbReference type="PROSITE" id="PS51935"/>
    </source>
</evidence>
<evidence type="ECO:0000313" key="8">
    <source>
        <dbReference type="EMBL" id="RNB92293.1"/>
    </source>
</evidence>
<dbReference type="AlphaFoldDB" id="A0A3M8DVT8"/>
<keyword evidence="2" id="KW-0645">Protease</keyword>
<protein>
    <submittedName>
        <fullName evidence="8">NlpC/P60 family protein</fullName>
    </submittedName>
</protein>
<evidence type="ECO:0000313" key="9">
    <source>
        <dbReference type="Proteomes" id="UP000271031"/>
    </source>
</evidence>
<gene>
    <name evidence="8" type="ORF">EDM56_00915</name>
</gene>
<comment type="similarity">
    <text evidence="1">Belongs to the peptidase C40 family.</text>
</comment>
<keyword evidence="9" id="KW-1185">Reference proteome</keyword>
<evidence type="ECO:0000256" key="3">
    <source>
        <dbReference type="ARBA" id="ARBA00022801"/>
    </source>
</evidence>
<dbReference type="Pfam" id="PF00877">
    <property type="entry name" value="NLPC_P60"/>
    <property type="match status" value="1"/>
</dbReference>
<dbReference type="InterPro" id="IPR038765">
    <property type="entry name" value="Papain-like_cys_pep_sf"/>
</dbReference>
<sequence length="174" mass="18843">MRKLFCSFLIFGLLVVGAGAAYAQSNPLTDTVKDLYGTPYKASGTTPKGFDCSGFTRYVFDALGVDLPHSSAAQYEVGTSVAKSNLQPGDLVFFQTNGRSVSHVGIYIGDNTFVHSESSHGVMNTKLDEAYWKKRFVGAKRVEIPALIAAKEESNNKKVVQAASLETKPTPKKK</sequence>
<evidence type="ECO:0000256" key="2">
    <source>
        <dbReference type="ARBA" id="ARBA00022670"/>
    </source>
</evidence>
<organism evidence="8 9">
    <name type="scientific">Brevibacillus fluminis</name>
    <dbReference type="NCBI Taxonomy" id="511487"/>
    <lineage>
        <taxon>Bacteria</taxon>
        <taxon>Bacillati</taxon>
        <taxon>Bacillota</taxon>
        <taxon>Bacilli</taxon>
        <taxon>Bacillales</taxon>
        <taxon>Paenibacillaceae</taxon>
        <taxon>Brevibacillus</taxon>
    </lineage>
</organism>
<feature type="region of interest" description="Disordered" evidence="5">
    <location>
        <begin position="154"/>
        <end position="174"/>
    </location>
</feature>
<keyword evidence="4" id="KW-0788">Thiol protease</keyword>
<feature type="domain" description="NlpC/P60" evidence="7">
    <location>
        <begin position="22"/>
        <end position="143"/>
    </location>
</feature>
<dbReference type="PROSITE" id="PS51935">
    <property type="entry name" value="NLPC_P60"/>
    <property type="match status" value="1"/>
</dbReference>
<dbReference type="SUPFAM" id="SSF54001">
    <property type="entry name" value="Cysteine proteinases"/>
    <property type="match status" value="1"/>
</dbReference>
<evidence type="ECO:0000256" key="5">
    <source>
        <dbReference type="SAM" id="MobiDB-lite"/>
    </source>
</evidence>
<dbReference type="EMBL" id="RHHQ01000003">
    <property type="protein sequence ID" value="RNB92293.1"/>
    <property type="molecule type" value="Genomic_DNA"/>
</dbReference>
<dbReference type="InterPro" id="IPR000064">
    <property type="entry name" value="NLP_P60_dom"/>
</dbReference>
<dbReference type="PANTHER" id="PTHR47053:SF1">
    <property type="entry name" value="MUREIN DD-ENDOPEPTIDASE MEPH-RELATED"/>
    <property type="match status" value="1"/>
</dbReference>
<dbReference type="Gene3D" id="3.90.1720.10">
    <property type="entry name" value="endopeptidase domain like (from Nostoc punctiforme)"/>
    <property type="match status" value="1"/>
</dbReference>
<evidence type="ECO:0000256" key="4">
    <source>
        <dbReference type="ARBA" id="ARBA00022807"/>
    </source>
</evidence>
<evidence type="ECO:0000256" key="1">
    <source>
        <dbReference type="ARBA" id="ARBA00007074"/>
    </source>
</evidence>
<feature type="signal peptide" evidence="6">
    <location>
        <begin position="1"/>
        <end position="23"/>
    </location>
</feature>